<dbReference type="GO" id="GO:0009089">
    <property type="term" value="P:lysine biosynthetic process via diaminopimelate"/>
    <property type="evidence" value="ECO:0007669"/>
    <property type="project" value="UniProtKB-UniPathway"/>
</dbReference>
<comment type="similarity">
    <text evidence="2">Belongs to the diaminopimelate epimerase family.</text>
</comment>
<dbReference type="GO" id="GO:0008837">
    <property type="term" value="F:diaminopimelate epimerase activity"/>
    <property type="evidence" value="ECO:0007669"/>
    <property type="project" value="UniProtKB-EC"/>
</dbReference>
<gene>
    <name evidence="11" type="ORF">DW105_01005</name>
    <name evidence="10" type="ORF">DXC16_16000</name>
    <name evidence="9" type="ORF">DXD46_08195</name>
</gene>
<name>A0A3E4WHY6_PHOVU</name>
<evidence type="ECO:0000313" key="9">
    <source>
        <dbReference type="EMBL" id="RGJ88681.1"/>
    </source>
</evidence>
<evidence type="ECO:0000256" key="3">
    <source>
        <dbReference type="ARBA" id="ARBA00013080"/>
    </source>
</evidence>
<dbReference type="UniPathway" id="UPA00034">
    <property type="reaction ID" value="UER00025"/>
</dbReference>
<dbReference type="EMBL" id="QSPP01000018">
    <property type="protein sequence ID" value="RGJ88681.1"/>
    <property type="molecule type" value="Genomic_DNA"/>
</dbReference>
<dbReference type="InterPro" id="IPR001653">
    <property type="entry name" value="DAP_epimerase_DapF"/>
</dbReference>
<comment type="caution">
    <text evidence="10">The sequence shown here is derived from an EMBL/GenBank/DDBJ whole genome shotgun (WGS) entry which is preliminary data.</text>
</comment>
<keyword evidence="5" id="KW-0457">Lysine biosynthesis</keyword>
<dbReference type="Proteomes" id="UP000261003">
    <property type="component" value="Unassembled WGS sequence"/>
</dbReference>
<dbReference type="Pfam" id="PF01678">
    <property type="entry name" value="DAP_epimerase"/>
    <property type="match status" value="1"/>
</dbReference>
<dbReference type="Gene3D" id="3.10.310.10">
    <property type="entry name" value="Diaminopimelate Epimerase, Chain A, domain 1"/>
    <property type="match status" value="1"/>
</dbReference>
<evidence type="ECO:0000313" key="10">
    <source>
        <dbReference type="EMBL" id="RGM41873.1"/>
    </source>
</evidence>
<accession>A0A3E4WHY6</accession>
<keyword evidence="4" id="KW-0028">Amino-acid biosynthesis</keyword>
<evidence type="ECO:0000256" key="4">
    <source>
        <dbReference type="ARBA" id="ARBA00022605"/>
    </source>
</evidence>
<evidence type="ECO:0000313" key="11">
    <source>
        <dbReference type="EMBL" id="RHJ80692.1"/>
    </source>
</evidence>
<dbReference type="EMBL" id="QSTG01000030">
    <property type="protein sequence ID" value="RGM41873.1"/>
    <property type="molecule type" value="Genomic_DNA"/>
</dbReference>
<dbReference type="GO" id="GO:0005829">
    <property type="term" value="C:cytosol"/>
    <property type="evidence" value="ECO:0007669"/>
    <property type="project" value="TreeGrafter"/>
</dbReference>
<dbReference type="AlphaFoldDB" id="A0A3E4WHY6"/>
<evidence type="ECO:0000256" key="7">
    <source>
        <dbReference type="ARBA" id="ARBA00051712"/>
    </source>
</evidence>
<feature type="active site" evidence="8">
    <location>
        <position position="32"/>
    </location>
</feature>
<evidence type="ECO:0000256" key="8">
    <source>
        <dbReference type="PROSITE-ProRule" id="PRU10125"/>
    </source>
</evidence>
<keyword evidence="6" id="KW-0413">Isomerase</keyword>
<evidence type="ECO:0000256" key="5">
    <source>
        <dbReference type="ARBA" id="ARBA00023154"/>
    </source>
</evidence>
<evidence type="ECO:0000313" key="12">
    <source>
        <dbReference type="Proteomes" id="UP000260640"/>
    </source>
</evidence>
<dbReference type="EC" id="5.1.1.7" evidence="3"/>
<organism evidence="10 13">
    <name type="scientific">Phocaeicola vulgatus</name>
    <name type="common">Bacteroides vulgatus</name>
    <dbReference type="NCBI Taxonomy" id="821"/>
    <lineage>
        <taxon>Bacteria</taxon>
        <taxon>Pseudomonadati</taxon>
        <taxon>Bacteroidota</taxon>
        <taxon>Bacteroidia</taxon>
        <taxon>Bacteroidales</taxon>
        <taxon>Bacteroidaceae</taxon>
        <taxon>Phocaeicola</taxon>
    </lineage>
</organism>
<dbReference type="Proteomes" id="UP000260640">
    <property type="component" value="Unassembled WGS sequence"/>
</dbReference>
<comment type="catalytic activity">
    <reaction evidence="7">
        <text>(2S,6S)-2,6-diaminopimelate = meso-2,6-diaminopimelate</text>
        <dbReference type="Rhea" id="RHEA:15393"/>
        <dbReference type="ChEBI" id="CHEBI:57609"/>
        <dbReference type="ChEBI" id="CHEBI:57791"/>
        <dbReference type="EC" id="5.1.1.7"/>
    </reaction>
</comment>
<dbReference type="SUPFAM" id="SSF54506">
    <property type="entry name" value="Diaminopimelate epimerase-like"/>
    <property type="match status" value="1"/>
</dbReference>
<evidence type="ECO:0000256" key="1">
    <source>
        <dbReference type="ARBA" id="ARBA00005196"/>
    </source>
</evidence>
<dbReference type="PANTHER" id="PTHR31689:SF0">
    <property type="entry name" value="DIAMINOPIMELATE EPIMERASE"/>
    <property type="match status" value="1"/>
</dbReference>
<evidence type="ECO:0000256" key="6">
    <source>
        <dbReference type="ARBA" id="ARBA00023235"/>
    </source>
</evidence>
<proteinExistence type="inferred from homology"/>
<evidence type="ECO:0000313" key="14">
    <source>
        <dbReference type="Proteomes" id="UP000283958"/>
    </source>
</evidence>
<evidence type="ECO:0000313" key="13">
    <source>
        <dbReference type="Proteomes" id="UP000261003"/>
    </source>
</evidence>
<dbReference type="PANTHER" id="PTHR31689">
    <property type="entry name" value="DIAMINOPIMELATE EPIMERASE, CHLOROPLASTIC"/>
    <property type="match status" value="1"/>
</dbReference>
<dbReference type="EMBL" id="QRMN01000002">
    <property type="protein sequence ID" value="RHJ80692.1"/>
    <property type="molecule type" value="Genomic_DNA"/>
</dbReference>
<protein>
    <recommendedName>
        <fullName evidence="3">diaminopimelate epimerase</fullName>
        <ecNumber evidence="3">5.1.1.7</ecNumber>
    </recommendedName>
</protein>
<comment type="pathway">
    <text evidence="1">Amino-acid biosynthesis; L-lysine biosynthesis via DAP pathway; DL-2,6-diaminopimelate from LL-2,6-diaminopimelate: step 1/1.</text>
</comment>
<sequence length="118" mass="13009">MGSDGLALIGKSAKADFSMRIFNADGSEVMMCGNASRCIGKYVYDNKLTQKKVITLETLSGIKVLKLHTENELVEEVTVDMDLPLLANSRQINTPDGKMLAKTITVDGKEYKRTFVCM</sequence>
<reference evidence="12 13" key="1">
    <citation type="submission" date="2018-08" db="EMBL/GenBank/DDBJ databases">
        <title>A genome reference for cultivated species of the human gut microbiota.</title>
        <authorList>
            <person name="Zou Y."/>
            <person name="Xue W."/>
            <person name="Luo G."/>
        </authorList>
    </citation>
    <scope>NUCLEOTIDE SEQUENCE [LARGE SCALE GENOMIC DNA]</scope>
    <source>
        <strain evidence="11 14">AM09-18</strain>
        <strain evidence="10 13">OM08-13BH</strain>
        <strain evidence="9 12">TM05-16</strain>
    </source>
</reference>
<dbReference type="Proteomes" id="UP000283958">
    <property type="component" value="Unassembled WGS sequence"/>
</dbReference>
<evidence type="ECO:0000256" key="2">
    <source>
        <dbReference type="ARBA" id="ARBA00010219"/>
    </source>
</evidence>
<dbReference type="InterPro" id="IPR018510">
    <property type="entry name" value="DAP_epimerase_AS"/>
</dbReference>
<dbReference type="PROSITE" id="PS01326">
    <property type="entry name" value="DAP_EPIMERASE"/>
    <property type="match status" value="1"/>
</dbReference>